<protein>
    <submittedName>
        <fullName evidence="2">Uncharacterized protein</fullName>
    </submittedName>
</protein>
<keyword evidence="3" id="KW-1185">Reference proteome</keyword>
<dbReference type="EMBL" id="CP022984">
    <property type="protein sequence ID" value="ASV70158.1"/>
    <property type="molecule type" value="Genomic_DNA"/>
</dbReference>
<dbReference type="KEGG" id="bko:CKF48_22995"/>
<evidence type="ECO:0000256" key="1">
    <source>
        <dbReference type="SAM" id="Phobius"/>
    </source>
</evidence>
<evidence type="ECO:0000313" key="3">
    <source>
        <dbReference type="Proteomes" id="UP000215137"/>
    </source>
</evidence>
<keyword evidence="1" id="KW-1133">Transmembrane helix</keyword>
<reference evidence="2 3" key="1">
    <citation type="submission" date="2017-08" db="EMBL/GenBank/DDBJ databases">
        <title>Complete Genome Sequence of Bacillus kochii Oregon-R-modENCODE STRAIN BDGP4, isolated from Drosophila melanogaster gut.</title>
        <authorList>
            <person name="Wan K.H."/>
            <person name="Yu C."/>
            <person name="Park S."/>
            <person name="Hammonds A.S."/>
            <person name="Booth B.W."/>
            <person name="Celniker S.E."/>
        </authorList>
    </citation>
    <scope>NUCLEOTIDE SEQUENCE [LARGE SCALE GENOMIC DNA]</scope>
    <source>
        <strain evidence="2 3">BDGP4</strain>
        <plasmid evidence="3">pbkbdgp4a</plasmid>
    </source>
</reference>
<keyword evidence="1" id="KW-0812">Transmembrane</keyword>
<evidence type="ECO:0000313" key="2">
    <source>
        <dbReference type="EMBL" id="ASV70158.1"/>
    </source>
</evidence>
<dbReference type="AlphaFoldDB" id="A0A248TPK0"/>
<gene>
    <name evidence="2" type="ORF">CKF48_22995</name>
</gene>
<accession>A0A248TPK0</accession>
<organism evidence="2 3">
    <name type="scientific">Cytobacillus kochii</name>
    <dbReference type="NCBI Taxonomy" id="859143"/>
    <lineage>
        <taxon>Bacteria</taxon>
        <taxon>Bacillati</taxon>
        <taxon>Bacillota</taxon>
        <taxon>Bacilli</taxon>
        <taxon>Bacillales</taxon>
        <taxon>Bacillaceae</taxon>
        <taxon>Cytobacillus</taxon>
    </lineage>
</organism>
<keyword evidence="2" id="KW-0614">Plasmid</keyword>
<proteinExistence type="predicted"/>
<dbReference type="RefSeq" id="WP_095373720.1">
    <property type="nucleotide sequence ID" value="NZ_CP022984.1"/>
</dbReference>
<keyword evidence="1" id="KW-0472">Membrane</keyword>
<sequence>MHVFIHSLKRTNRALSLFVDMYISWPTKAQTKSQFPQGFWLFAIADNVTLCLLECMGAVYLFVKKYSSFEN</sequence>
<geneLocation type="plasmid" evidence="3">
    <name>pbkbdgp4a</name>
</geneLocation>
<dbReference type="Proteomes" id="UP000215137">
    <property type="component" value="Plasmid pBkBDGP4A"/>
</dbReference>
<feature type="transmembrane region" description="Helical" evidence="1">
    <location>
        <begin position="39"/>
        <end position="63"/>
    </location>
</feature>
<name>A0A248TPK0_9BACI</name>